<dbReference type="InterPro" id="IPR012337">
    <property type="entry name" value="RNaseH-like_sf"/>
</dbReference>
<dbReference type="OrthoDB" id="2505875at2759"/>
<protein>
    <recommendedName>
        <fullName evidence="6">HAT C-terminal dimerisation domain-containing protein</fullName>
    </recommendedName>
</protein>
<evidence type="ECO:0000256" key="1">
    <source>
        <dbReference type="ARBA" id="ARBA00004123"/>
    </source>
</evidence>
<evidence type="ECO:0000256" key="5">
    <source>
        <dbReference type="ARBA" id="ARBA00023242"/>
    </source>
</evidence>
<evidence type="ECO:0000259" key="6">
    <source>
        <dbReference type="Pfam" id="PF05699"/>
    </source>
</evidence>
<dbReference type="AlphaFoldDB" id="A0A0L0V1D1"/>
<dbReference type="SUPFAM" id="SSF53098">
    <property type="entry name" value="Ribonuclease H-like"/>
    <property type="match status" value="1"/>
</dbReference>
<keyword evidence="5" id="KW-0539">Nucleus</keyword>
<accession>A0A0L0V1D1</accession>
<comment type="caution">
    <text evidence="7">The sequence shown here is derived from an EMBL/GenBank/DDBJ whole genome shotgun (WGS) entry which is preliminary data.</text>
</comment>
<dbReference type="GO" id="GO:0008270">
    <property type="term" value="F:zinc ion binding"/>
    <property type="evidence" value="ECO:0007669"/>
    <property type="project" value="UniProtKB-KW"/>
</dbReference>
<reference evidence="8" key="1">
    <citation type="submission" date="2014-03" db="EMBL/GenBank/DDBJ databases">
        <title>The Genome Sequence of Puccinia striiformis f. sp. tritici PST-78.</title>
        <authorList>
            <consortium name="The Broad Institute Genome Sequencing Platform"/>
            <person name="Cuomo C."/>
            <person name="Hulbert S."/>
            <person name="Chen X."/>
            <person name="Walker B."/>
            <person name="Young S.K."/>
            <person name="Zeng Q."/>
            <person name="Gargeya S."/>
            <person name="Fitzgerald M."/>
            <person name="Haas B."/>
            <person name="Abouelleil A."/>
            <person name="Alvarado L."/>
            <person name="Arachchi H.M."/>
            <person name="Berlin A.M."/>
            <person name="Chapman S.B."/>
            <person name="Goldberg J."/>
            <person name="Griggs A."/>
            <person name="Gujja S."/>
            <person name="Hansen M."/>
            <person name="Howarth C."/>
            <person name="Imamovic A."/>
            <person name="Larimer J."/>
            <person name="McCowan C."/>
            <person name="Montmayeur A."/>
            <person name="Murphy C."/>
            <person name="Neiman D."/>
            <person name="Pearson M."/>
            <person name="Priest M."/>
            <person name="Roberts A."/>
            <person name="Saif S."/>
            <person name="Shea T."/>
            <person name="Sisk P."/>
            <person name="Sykes S."/>
            <person name="Wortman J."/>
            <person name="Nusbaum C."/>
            <person name="Birren B."/>
        </authorList>
    </citation>
    <scope>NUCLEOTIDE SEQUENCE [LARGE SCALE GENOMIC DNA]</scope>
    <source>
        <strain evidence="8">race PST-78</strain>
    </source>
</reference>
<dbReference type="GO" id="GO:0046983">
    <property type="term" value="F:protein dimerization activity"/>
    <property type="evidence" value="ECO:0007669"/>
    <property type="project" value="InterPro"/>
</dbReference>
<name>A0A0L0V1D1_9BASI</name>
<evidence type="ECO:0000256" key="4">
    <source>
        <dbReference type="ARBA" id="ARBA00022833"/>
    </source>
</evidence>
<evidence type="ECO:0000256" key="3">
    <source>
        <dbReference type="ARBA" id="ARBA00022771"/>
    </source>
</evidence>
<dbReference type="PANTHER" id="PTHR46481:SF10">
    <property type="entry name" value="ZINC FINGER BED DOMAIN-CONTAINING PROTEIN 39"/>
    <property type="match status" value="1"/>
</dbReference>
<dbReference type="PANTHER" id="PTHR46481">
    <property type="entry name" value="ZINC FINGER BED DOMAIN-CONTAINING PROTEIN 4"/>
    <property type="match status" value="1"/>
</dbReference>
<evidence type="ECO:0000313" key="7">
    <source>
        <dbReference type="EMBL" id="KNE93068.1"/>
    </source>
</evidence>
<feature type="domain" description="HAT C-terminal dimerisation" evidence="6">
    <location>
        <begin position="123"/>
        <end position="201"/>
    </location>
</feature>
<keyword evidence="8" id="KW-1185">Reference proteome</keyword>
<dbReference type="EMBL" id="AJIL01000146">
    <property type="protein sequence ID" value="KNE93068.1"/>
    <property type="molecule type" value="Genomic_DNA"/>
</dbReference>
<keyword evidence="4" id="KW-0862">Zinc</keyword>
<dbReference type="Pfam" id="PF05699">
    <property type="entry name" value="Dimer_Tnp_hAT"/>
    <property type="match status" value="1"/>
</dbReference>
<dbReference type="InterPro" id="IPR008906">
    <property type="entry name" value="HATC_C_dom"/>
</dbReference>
<dbReference type="Proteomes" id="UP000054564">
    <property type="component" value="Unassembled WGS sequence"/>
</dbReference>
<dbReference type="GO" id="GO:0005634">
    <property type="term" value="C:nucleus"/>
    <property type="evidence" value="ECO:0007669"/>
    <property type="project" value="UniProtKB-SubCell"/>
</dbReference>
<gene>
    <name evidence="7" type="ORF">PSTG_13560</name>
</gene>
<proteinExistence type="predicted"/>
<sequence length="243" mass="26878">MTKRLEGDGPKLPMVLYEYACLLASLEKKKIAAVSTALEQMFYPMITITRKYQSGNSLRHSLISDLFTDCKELLKALQPDPTPPKCTQSEANVSGIDSDSNGDAFNYYPTDGDTVDINTKLDRYNKGDFTLDKKGCVLGWWKAHSKDFPVLGSLARDYLACAASLASVEQTSTVAARVCATGRSSLAIRTIKRCISSHMWLRDSVRVGGLFSDCQDLIDAGLKNPKFARYTVKPVKKSRNICK</sequence>
<dbReference type="InterPro" id="IPR052035">
    <property type="entry name" value="ZnF_BED_domain_contain"/>
</dbReference>
<organism evidence="7 8">
    <name type="scientific">Puccinia striiformis f. sp. tritici PST-78</name>
    <dbReference type="NCBI Taxonomy" id="1165861"/>
    <lineage>
        <taxon>Eukaryota</taxon>
        <taxon>Fungi</taxon>
        <taxon>Dikarya</taxon>
        <taxon>Basidiomycota</taxon>
        <taxon>Pucciniomycotina</taxon>
        <taxon>Pucciniomycetes</taxon>
        <taxon>Pucciniales</taxon>
        <taxon>Pucciniaceae</taxon>
        <taxon>Puccinia</taxon>
    </lineage>
</organism>
<evidence type="ECO:0000256" key="2">
    <source>
        <dbReference type="ARBA" id="ARBA00022723"/>
    </source>
</evidence>
<comment type="subcellular location">
    <subcellularLocation>
        <location evidence="1">Nucleus</location>
    </subcellularLocation>
</comment>
<evidence type="ECO:0000313" key="8">
    <source>
        <dbReference type="Proteomes" id="UP000054564"/>
    </source>
</evidence>
<keyword evidence="3" id="KW-0863">Zinc-finger</keyword>
<keyword evidence="2" id="KW-0479">Metal-binding</keyword>